<name>A0ABQ9ZLX8_9CRUS</name>
<keyword evidence="3" id="KW-1185">Reference proteome</keyword>
<dbReference type="Proteomes" id="UP001234178">
    <property type="component" value="Unassembled WGS sequence"/>
</dbReference>
<feature type="region of interest" description="Disordered" evidence="1">
    <location>
        <begin position="25"/>
        <end position="49"/>
    </location>
</feature>
<sequence>MLCIARNLSLNQICGPRNRPKCPWAGKEAHRNLSPKEPHRISKRHNPIDQKDTRLAWGRALQNKKFAARQKIRHSMGIPSDYHNLITKIPHPAKSEPRAGTEADRLHFLLHMRFLLVVKSYKLLPLYAPFLSNSTPQHCPK</sequence>
<feature type="compositionally biased region" description="Basic and acidic residues" evidence="1">
    <location>
        <begin position="27"/>
        <end position="49"/>
    </location>
</feature>
<protein>
    <submittedName>
        <fullName evidence="2">Uncharacterized protein</fullName>
    </submittedName>
</protein>
<organism evidence="2 3">
    <name type="scientific">Daphnia magna</name>
    <dbReference type="NCBI Taxonomy" id="35525"/>
    <lineage>
        <taxon>Eukaryota</taxon>
        <taxon>Metazoa</taxon>
        <taxon>Ecdysozoa</taxon>
        <taxon>Arthropoda</taxon>
        <taxon>Crustacea</taxon>
        <taxon>Branchiopoda</taxon>
        <taxon>Diplostraca</taxon>
        <taxon>Cladocera</taxon>
        <taxon>Anomopoda</taxon>
        <taxon>Daphniidae</taxon>
        <taxon>Daphnia</taxon>
    </lineage>
</organism>
<gene>
    <name evidence="2" type="ORF">OUZ56_026496</name>
</gene>
<dbReference type="EMBL" id="JAOYFB010000004">
    <property type="protein sequence ID" value="KAK4013948.1"/>
    <property type="molecule type" value="Genomic_DNA"/>
</dbReference>
<comment type="caution">
    <text evidence="2">The sequence shown here is derived from an EMBL/GenBank/DDBJ whole genome shotgun (WGS) entry which is preliminary data.</text>
</comment>
<proteinExistence type="predicted"/>
<evidence type="ECO:0000313" key="2">
    <source>
        <dbReference type="EMBL" id="KAK4013948.1"/>
    </source>
</evidence>
<evidence type="ECO:0000313" key="3">
    <source>
        <dbReference type="Proteomes" id="UP001234178"/>
    </source>
</evidence>
<reference evidence="2 3" key="1">
    <citation type="journal article" date="2023" name="Nucleic Acids Res.">
        <title>The hologenome of Daphnia magna reveals possible DNA methylation and microbiome-mediated evolution of the host genome.</title>
        <authorList>
            <person name="Chaturvedi A."/>
            <person name="Li X."/>
            <person name="Dhandapani V."/>
            <person name="Marshall H."/>
            <person name="Kissane S."/>
            <person name="Cuenca-Cambronero M."/>
            <person name="Asole G."/>
            <person name="Calvet F."/>
            <person name="Ruiz-Romero M."/>
            <person name="Marangio P."/>
            <person name="Guigo R."/>
            <person name="Rago D."/>
            <person name="Mirbahai L."/>
            <person name="Eastwood N."/>
            <person name="Colbourne J.K."/>
            <person name="Zhou J."/>
            <person name="Mallon E."/>
            <person name="Orsini L."/>
        </authorList>
    </citation>
    <scope>NUCLEOTIDE SEQUENCE [LARGE SCALE GENOMIC DNA]</scope>
    <source>
        <strain evidence="2">LRV0_1</strain>
    </source>
</reference>
<accession>A0ABQ9ZLX8</accession>
<evidence type="ECO:0000256" key="1">
    <source>
        <dbReference type="SAM" id="MobiDB-lite"/>
    </source>
</evidence>